<evidence type="ECO:0000313" key="1">
    <source>
        <dbReference type="EMBL" id="GFH85527.1"/>
    </source>
</evidence>
<comment type="caution">
    <text evidence="1">The sequence shown here is derived from an EMBL/GenBank/DDBJ whole genome shotgun (WGS) entry which is preliminary data.</text>
</comment>
<dbReference type="RefSeq" id="WP_172503668.1">
    <property type="nucleotide sequence ID" value="NZ_BLLS01000013.1"/>
</dbReference>
<dbReference type="EMBL" id="BLLS01000013">
    <property type="protein sequence ID" value="GFH85527.1"/>
    <property type="molecule type" value="Genomic_DNA"/>
</dbReference>
<accession>A0A7I9ZZW0</accession>
<protein>
    <submittedName>
        <fullName evidence="1">Uncharacterized protein</fullName>
    </submittedName>
</protein>
<proteinExistence type="predicted"/>
<reference evidence="1 2" key="1">
    <citation type="journal article" date="2020" name="Microbiome">
        <title>Single-cell genomics of uncultured bacteria reveals dietary fiber responders in the mouse gut microbiota.</title>
        <authorList>
            <person name="Chijiiwa R."/>
            <person name="Hosokawa M."/>
            <person name="Kogawa M."/>
            <person name="Nishikawa Y."/>
            <person name="Ide K."/>
            <person name="Sakanashi C."/>
            <person name="Takahashi K."/>
            <person name="Takeyama H."/>
        </authorList>
    </citation>
    <scope>NUCLEOTIDE SEQUENCE [LARGE SCALE GENOMIC DNA]</scope>
    <source>
        <strain evidence="1">IMSAGC_001</strain>
    </source>
</reference>
<gene>
    <name evidence="1" type="ORF">IMSAGC001_00931</name>
</gene>
<organism evidence="1 2">
    <name type="scientific">Bacteroides acidifaciens</name>
    <dbReference type="NCBI Taxonomy" id="85831"/>
    <lineage>
        <taxon>Bacteria</taxon>
        <taxon>Pseudomonadati</taxon>
        <taxon>Bacteroidota</taxon>
        <taxon>Bacteroidia</taxon>
        <taxon>Bacteroidales</taxon>
        <taxon>Bacteroidaceae</taxon>
        <taxon>Bacteroides</taxon>
    </lineage>
</organism>
<sequence length="245" mass="28879">MNKILSVVMLLTISTILYAQKDVTRFLGIPVDGSKSEMIQKLKAKGYRYNSTLDCLEGEFNGSQVYLSVVTNNNNKVWRIAVIDVNDTNETNIKIRFNNLCQQFKKNKKYISMEHDYTLAEEEDIERQMLLHKKRYQAAFYQLPTIIESRANILPDSLRHIVKIMPDDTDQIKVQKYSINMLLSKYPIEKINNLTKNEQEQLVTEMMDSIFKKSVWFMIDKKDYGKYHIKMFYDNEYNHSNGEDL</sequence>
<name>A0A7I9ZZW0_9BACE</name>
<evidence type="ECO:0000313" key="2">
    <source>
        <dbReference type="Proteomes" id="UP000491181"/>
    </source>
</evidence>
<dbReference type="AlphaFoldDB" id="A0A7I9ZZW0"/>
<dbReference type="Proteomes" id="UP000491181">
    <property type="component" value="Unassembled WGS sequence"/>
</dbReference>